<proteinExistence type="predicted"/>
<protein>
    <submittedName>
        <fullName evidence="1">Uncharacterized protein</fullName>
    </submittedName>
</protein>
<evidence type="ECO:0000313" key="2">
    <source>
        <dbReference type="Proteomes" id="UP000656319"/>
    </source>
</evidence>
<keyword evidence="2" id="KW-1185">Reference proteome</keyword>
<evidence type="ECO:0000313" key="1">
    <source>
        <dbReference type="EMBL" id="CAD6559576.1"/>
    </source>
</evidence>
<dbReference type="Proteomes" id="UP000656319">
    <property type="component" value="Unassembled WGS sequence"/>
</dbReference>
<dbReference type="RefSeq" id="WP_201700340.1">
    <property type="nucleotide sequence ID" value="NZ_CAJHCQ010000027.1"/>
</dbReference>
<comment type="caution">
    <text evidence="1">The sequence shown here is derived from an EMBL/GenBank/DDBJ whole genome shotgun (WGS) entry which is preliminary data.</text>
</comment>
<gene>
    <name evidence="1" type="ORF">LMG27952_06900</name>
</gene>
<name>A0ABN7IDA5_9BURK</name>
<reference evidence="1 2" key="1">
    <citation type="submission" date="2020-10" db="EMBL/GenBank/DDBJ databases">
        <authorList>
            <person name="Peeters C."/>
        </authorList>
    </citation>
    <scope>NUCLEOTIDE SEQUENCE [LARGE SCALE GENOMIC DNA]</scope>
    <source>
        <strain evidence="1 2">LMG 27952</strain>
    </source>
</reference>
<sequence>MAMEYLRDDHFRVIGSIETNASGKQVGRDAKYQRVGEYDPRTNQTRDRQFRLAGTGNLLAAMIWRTVEE</sequence>
<dbReference type="EMBL" id="CAJHCQ010000027">
    <property type="protein sequence ID" value="CAD6559576.1"/>
    <property type="molecule type" value="Genomic_DNA"/>
</dbReference>
<accession>A0ABN7IDA5</accession>
<organism evidence="1 2">
    <name type="scientific">Paraburkholderia hiiakae</name>
    <dbReference type="NCBI Taxonomy" id="1081782"/>
    <lineage>
        <taxon>Bacteria</taxon>
        <taxon>Pseudomonadati</taxon>
        <taxon>Pseudomonadota</taxon>
        <taxon>Betaproteobacteria</taxon>
        <taxon>Burkholderiales</taxon>
        <taxon>Burkholderiaceae</taxon>
        <taxon>Paraburkholderia</taxon>
    </lineage>
</organism>